<feature type="compositionally biased region" description="Basic and acidic residues" evidence="16">
    <location>
        <begin position="1270"/>
        <end position="1285"/>
    </location>
</feature>
<evidence type="ECO:0000256" key="16">
    <source>
        <dbReference type="SAM" id="MobiDB-lite"/>
    </source>
</evidence>
<feature type="disulfide bond" evidence="14">
    <location>
        <begin position="409"/>
        <end position="427"/>
    </location>
</feature>
<evidence type="ECO:0000256" key="12">
    <source>
        <dbReference type="ARBA" id="ARBA00023180"/>
    </source>
</evidence>
<evidence type="ECO:0000256" key="17">
    <source>
        <dbReference type="SAM" id="Phobius"/>
    </source>
</evidence>
<evidence type="ECO:0000256" key="8">
    <source>
        <dbReference type="ARBA" id="ARBA00022989"/>
    </source>
</evidence>
<keyword evidence="8 17" id="KW-1133">Transmembrane helix</keyword>
<evidence type="ECO:0000256" key="15">
    <source>
        <dbReference type="PROSITE-ProRule" id="PRU00461"/>
    </source>
</evidence>
<dbReference type="Pfam" id="PF00057">
    <property type="entry name" value="Ldl_recept_a"/>
    <property type="match status" value="11"/>
</dbReference>
<dbReference type="PROSITE" id="PS51120">
    <property type="entry name" value="LDLRB"/>
    <property type="match status" value="2"/>
</dbReference>
<gene>
    <name evidence="19" type="primary">lrp13</name>
</gene>
<keyword evidence="4" id="KW-0254">Endocytosis</keyword>
<evidence type="ECO:0000313" key="20">
    <source>
        <dbReference type="Proteomes" id="UP000314983"/>
    </source>
</evidence>
<dbReference type="GO" id="GO:0012505">
    <property type="term" value="C:endomembrane system"/>
    <property type="evidence" value="ECO:0007669"/>
    <property type="project" value="UniProtKB-SubCell"/>
</dbReference>
<dbReference type="SMART" id="SM00135">
    <property type="entry name" value="LY"/>
    <property type="match status" value="6"/>
</dbReference>
<dbReference type="PROSITE" id="PS01186">
    <property type="entry name" value="EGF_2"/>
    <property type="match status" value="1"/>
</dbReference>
<feature type="repeat" description="LDL-receptor class B" evidence="15">
    <location>
        <begin position="649"/>
        <end position="692"/>
    </location>
</feature>
<reference evidence="19" key="4">
    <citation type="submission" date="2025-08" db="UniProtKB">
        <authorList>
            <consortium name="Ensembl"/>
        </authorList>
    </citation>
    <scope>IDENTIFICATION</scope>
</reference>
<dbReference type="Gene3D" id="2.10.25.10">
    <property type="entry name" value="Laminin"/>
    <property type="match status" value="3"/>
</dbReference>
<dbReference type="InterPro" id="IPR051221">
    <property type="entry name" value="LDLR-related"/>
</dbReference>
<dbReference type="GO" id="GO:0016324">
    <property type="term" value="C:apical plasma membrane"/>
    <property type="evidence" value="ECO:0007669"/>
    <property type="project" value="TreeGrafter"/>
</dbReference>
<comment type="caution">
    <text evidence="13">Lacks conserved residue(s) required for the propagation of feature annotation.</text>
</comment>
<dbReference type="SMART" id="SM00181">
    <property type="entry name" value="EGF"/>
    <property type="match status" value="9"/>
</dbReference>
<evidence type="ECO:0000256" key="2">
    <source>
        <dbReference type="ARBA" id="ARBA00004308"/>
    </source>
</evidence>
<feature type="disulfide bond" evidence="14">
    <location>
        <begin position="281"/>
        <end position="293"/>
    </location>
</feature>
<keyword evidence="7" id="KW-0677">Repeat</keyword>
<evidence type="ECO:0000256" key="14">
    <source>
        <dbReference type="PROSITE-ProRule" id="PRU00124"/>
    </source>
</evidence>
<feature type="disulfide bond" evidence="14">
    <location>
        <begin position="300"/>
        <end position="315"/>
    </location>
</feature>
<dbReference type="Proteomes" id="UP000314983">
    <property type="component" value="Chromosome 5"/>
</dbReference>
<accession>A0A4W4DUT5</accession>
<dbReference type="SUPFAM" id="SSF57196">
    <property type="entry name" value="EGF/Laminin"/>
    <property type="match status" value="2"/>
</dbReference>
<dbReference type="OMA" id="IEQRQVC"/>
<feature type="disulfide bond" evidence="14">
    <location>
        <begin position="111"/>
        <end position="129"/>
    </location>
</feature>
<dbReference type="GO" id="GO:0043235">
    <property type="term" value="C:receptor complex"/>
    <property type="evidence" value="ECO:0007669"/>
    <property type="project" value="TreeGrafter"/>
</dbReference>
<evidence type="ECO:0000256" key="10">
    <source>
        <dbReference type="ARBA" id="ARBA00023157"/>
    </source>
</evidence>
<evidence type="ECO:0000256" key="1">
    <source>
        <dbReference type="ARBA" id="ARBA00004167"/>
    </source>
</evidence>
<keyword evidence="5 17" id="KW-0812">Transmembrane</keyword>
<keyword evidence="6" id="KW-0732">Signal</keyword>
<dbReference type="PROSITE" id="PS00022">
    <property type="entry name" value="EGF_1"/>
    <property type="match status" value="1"/>
</dbReference>
<dbReference type="InterPro" id="IPR000152">
    <property type="entry name" value="EGF-type_Asp/Asn_hydroxyl_site"/>
</dbReference>
<feature type="disulfide bond" evidence="14">
    <location>
        <begin position="223"/>
        <end position="238"/>
    </location>
</feature>
<feature type="disulfide bond" evidence="14">
    <location>
        <begin position="382"/>
        <end position="397"/>
    </location>
</feature>
<dbReference type="SUPFAM" id="SSF57424">
    <property type="entry name" value="LDL receptor-like module"/>
    <property type="match status" value="11"/>
</dbReference>
<feature type="disulfide bond" evidence="14">
    <location>
        <begin position="184"/>
        <end position="199"/>
    </location>
</feature>
<dbReference type="PANTHER" id="PTHR22722:SF12">
    <property type="entry name" value="EGF-LIKE DOMAIN-CONTAINING PROTEIN"/>
    <property type="match status" value="1"/>
</dbReference>
<dbReference type="FunFam" id="4.10.400.10:FF:000065">
    <property type="entry name" value="Transmembrane protease serine 7"/>
    <property type="match status" value="1"/>
</dbReference>
<dbReference type="Gene3D" id="4.10.400.10">
    <property type="entry name" value="Low-density Lipoprotein Receptor"/>
    <property type="match status" value="11"/>
</dbReference>
<dbReference type="GO" id="GO:0042562">
    <property type="term" value="F:hormone binding"/>
    <property type="evidence" value="ECO:0007669"/>
    <property type="project" value="TreeGrafter"/>
</dbReference>
<dbReference type="PRINTS" id="PR00261">
    <property type="entry name" value="LDLRECEPTOR"/>
</dbReference>
<feature type="disulfide bond" evidence="14">
    <location>
        <begin position="46"/>
        <end position="61"/>
    </location>
</feature>
<evidence type="ECO:0000256" key="3">
    <source>
        <dbReference type="ARBA" id="ARBA00022536"/>
    </source>
</evidence>
<dbReference type="PROSITE" id="PS01187">
    <property type="entry name" value="EGF_CA"/>
    <property type="match status" value="1"/>
</dbReference>
<evidence type="ECO:0000313" key="19">
    <source>
        <dbReference type="Ensembl" id="ENSEEEP00000002552.2"/>
    </source>
</evidence>
<dbReference type="Gene3D" id="2.120.10.30">
    <property type="entry name" value="TolB, C-terminal domain"/>
    <property type="match status" value="2"/>
</dbReference>
<name>A0A4W4DUT5_ELEEL</name>
<evidence type="ECO:0000256" key="13">
    <source>
        <dbReference type="PROSITE-ProRule" id="PRU00076"/>
    </source>
</evidence>
<dbReference type="SMART" id="SM00179">
    <property type="entry name" value="EGF_CA"/>
    <property type="match status" value="2"/>
</dbReference>
<reference evidence="19" key="3">
    <citation type="submission" date="2020-05" db="EMBL/GenBank/DDBJ databases">
        <title>Electrophorus electricus (electric eel) genome, fEleEle1, primary haplotype.</title>
        <authorList>
            <person name="Myers G."/>
            <person name="Meyer A."/>
            <person name="Fedrigo O."/>
            <person name="Formenti G."/>
            <person name="Rhie A."/>
            <person name="Tracey A."/>
            <person name="Sims Y."/>
            <person name="Jarvis E.D."/>
        </authorList>
    </citation>
    <scope>NUCLEOTIDE SEQUENCE [LARGE SCALE GENOMIC DNA]</scope>
</reference>
<keyword evidence="12" id="KW-0325">Glycoprotein</keyword>
<dbReference type="PROSITE" id="PS50026">
    <property type="entry name" value="EGF_3"/>
    <property type="match status" value="1"/>
</dbReference>
<evidence type="ECO:0000259" key="18">
    <source>
        <dbReference type="PROSITE" id="PS50026"/>
    </source>
</evidence>
<evidence type="ECO:0000256" key="5">
    <source>
        <dbReference type="ARBA" id="ARBA00022692"/>
    </source>
</evidence>
<dbReference type="Pfam" id="PF00058">
    <property type="entry name" value="Ldl_recept_b"/>
    <property type="match status" value="1"/>
</dbReference>
<dbReference type="InterPro" id="IPR011042">
    <property type="entry name" value="6-blade_b-propeller_TolB-like"/>
</dbReference>
<dbReference type="InterPro" id="IPR001881">
    <property type="entry name" value="EGF-like_Ca-bd_dom"/>
</dbReference>
<dbReference type="GO" id="GO:0005509">
    <property type="term" value="F:calcium ion binding"/>
    <property type="evidence" value="ECO:0007669"/>
    <property type="project" value="InterPro"/>
</dbReference>
<dbReference type="PROSITE" id="PS01209">
    <property type="entry name" value="LDLRA_1"/>
    <property type="match status" value="4"/>
</dbReference>
<dbReference type="InterPro" id="IPR009030">
    <property type="entry name" value="Growth_fac_rcpt_cys_sf"/>
</dbReference>
<dbReference type="FunFam" id="2.10.25.10:FF:000010">
    <property type="entry name" value="Pro-epidermal growth factor"/>
    <property type="match status" value="1"/>
</dbReference>
<feature type="disulfide bond" evidence="14">
    <location>
        <begin position="402"/>
        <end position="414"/>
    </location>
</feature>
<dbReference type="GO" id="GO:0006898">
    <property type="term" value="P:receptor-mediated endocytosis"/>
    <property type="evidence" value="ECO:0007669"/>
    <property type="project" value="TreeGrafter"/>
</dbReference>
<feature type="disulfide bond" evidence="13">
    <location>
        <begin position="1214"/>
        <end position="1223"/>
    </location>
</feature>
<dbReference type="SUPFAM" id="SSF57184">
    <property type="entry name" value="Growth factor receptor domain"/>
    <property type="match status" value="1"/>
</dbReference>
<feature type="disulfide bond" evidence="14">
    <location>
        <begin position="85"/>
        <end position="100"/>
    </location>
</feature>
<dbReference type="Ensembl" id="ENSEEET00000002593.2">
    <property type="protein sequence ID" value="ENSEEEP00000002552.2"/>
    <property type="gene ID" value="ENSEEEG00000001472.2"/>
</dbReference>
<dbReference type="InterPro" id="IPR023415">
    <property type="entry name" value="LDLR_class-A_CS"/>
</dbReference>
<dbReference type="PROSITE" id="PS00010">
    <property type="entry name" value="ASX_HYDROXYL"/>
    <property type="match status" value="1"/>
</dbReference>
<dbReference type="FunFam" id="2.120.10.30:FF:000241">
    <property type="entry name" value="Low-density lipoprotein receptor-related protein 6"/>
    <property type="match status" value="1"/>
</dbReference>
<evidence type="ECO:0000256" key="4">
    <source>
        <dbReference type="ARBA" id="ARBA00022583"/>
    </source>
</evidence>
<dbReference type="InterPro" id="IPR002172">
    <property type="entry name" value="LDrepeatLR_classA_rpt"/>
</dbReference>
<keyword evidence="11" id="KW-0675">Receptor</keyword>
<feature type="disulfide bond" evidence="14">
    <location>
        <begin position="341"/>
        <end position="356"/>
    </location>
</feature>
<dbReference type="FunFam" id="4.10.400.10:FF:000045">
    <property type="entry name" value="Low-density lipoprotein receptor-related protein 2"/>
    <property type="match status" value="1"/>
</dbReference>
<dbReference type="InterPro" id="IPR036055">
    <property type="entry name" value="LDL_receptor-like_sf"/>
</dbReference>
<dbReference type="SUPFAM" id="SSF63825">
    <property type="entry name" value="YWTD domain"/>
    <property type="match status" value="2"/>
</dbReference>
<dbReference type="InterPro" id="IPR000742">
    <property type="entry name" value="EGF"/>
</dbReference>
<proteinExistence type="predicted"/>
<feature type="repeat" description="LDL-receptor class B" evidence="15">
    <location>
        <begin position="604"/>
        <end position="648"/>
    </location>
</feature>
<keyword evidence="20" id="KW-1185">Reference proteome</keyword>
<feature type="disulfide bond" evidence="14">
    <location>
        <begin position="288"/>
        <end position="306"/>
    </location>
</feature>
<dbReference type="SMART" id="SM00192">
    <property type="entry name" value="LDLa"/>
    <property type="match status" value="11"/>
</dbReference>
<evidence type="ECO:0000256" key="11">
    <source>
        <dbReference type="ARBA" id="ARBA00023170"/>
    </source>
</evidence>
<organism evidence="19 20">
    <name type="scientific">Electrophorus electricus</name>
    <name type="common">Electric eel</name>
    <name type="synonym">Gymnotus electricus</name>
    <dbReference type="NCBI Taxonomy" id="8005"/>
    <lineage>
        <taxon>Eukaryota</taxon>
        <taxon>Metazoa</taxon>
        <taxon>Chordata</taxon>
        <taxon>Craniata</taxon>
        <taxon>Vertebrata</taxon>
        <taxon>Euteleostomi</taxon>
        <taxon>Actinopterygii</taxon>
        <taxon>Neopterygii</taxon>
        <taxon>Teleostei</taxon>
        <taxon>Ostariophysi</taxon>
        <taxon>Gymnotiformes</taxon>
        <taxon>Gymnotoidei</taxon>
        <taxon>Gymnotidae</taxon>
        <taxon>Electrophorus</taxon>
    </lineage>
</organism>
<evidence type="ECO:0000256" key="7">
    <source>
        <dbReference type="ARBA" id="ARBA00022737"/>
    </source>
</evidence>
<feature type="disulfide bond" evidence="14">
    <location>
        <begin position="249"/>
        <end position="267"/>
    </location>
</feature>
<feature type="disulfide bond" evidence="14">
    <location>
        <begin position="123"/>
        <end position="138"/>
    </location>
</feature>
<dbReference type="Pfam" id="PF07645">
    <property type="entry name" value="EGF_CA"/>
    <property type="match status" value="1"/>
</dbReference>
<feature type="region of interest" description="Disordered" evidence="16">
    <location>
        <begin position="1264"/>
        <end position="1301"/>
    </location>
</feature>
<dbReference type="InterPro" id="IPR018097">
    <property type="entry name" value="EGF_Ca-bd_CS"/>
</dbReference>
<reference evidence="19" key="5">
    <citation type="submission" date="2025-09" db="UniProtKB">
        <authorList>
            <consortium name="Ensembl"/>
        </authorList>
    </citation>
    <scope>IDENTIFICATION</scope>
</reference>
<keyword evidence="3 13" id="KW-0245">EGF-like domain</keyword>
<reference evidence="20" key="1">
    <citation type="journal article" date="2014" name="Science">
        <title>Nonhuman genetics. Genomic basis for the convergent evolution of electric organs.</title>
        <authorList>
            <person name="Gallant J.R."/>
            <person name="Traeger L.L."/>
            <person name="Volkening J.D."/>
            <person name="Moffett H."/>
            <person name="Chen P.H."/>
            <person name="Novina C.D."/>
            <person name="Phillips G.N.Jr."/>
            <person name="Anand R."/>
            <person name="Wells G.B."/>
            <person name="Pinch M."/>
            <person name="Guth R."/>
            <person name="Unguez G.A."/>
            <person name="Albert J.S."/>
            <person name="Zakon H.H."/>
            <person name="Samanta M.P."/>
            <person name="Sussman M.R."/>
        </authorList>
    </citation>
    <scope>NUCLEOTIDE SEQUENCE [LARGE SCALE GENOMIC DNA]</scope>
</reference>
<dbReference type="STRING" id="8005.ENSEEEP00000002552"/>
<keyword evidence="9 17" id="KW-0472">Membrane</keyword>
<protein>
    <recommendedName>
        <fullName evidence="18">EGF-like domain-containing protein</fullName>
    </recommendedName>
</protein>
<comment type="subcellular location">
    <subcellularLocation>
        <location evidence="2">Endomembrane system</location>
    </subcellularLocation>
    <subcellularLocation>
        <location evidence="1">Membrane</location>
        <topology evidence="1">Single-pass membrane protein</topology>
    </subcellularLocation>
</comment>
<dbReference type="InterPro" id="IPR000033">
    <property type="entry name" value="LDLR_classB_rpt"/>
</dbReference>
<evidence type="ECO:0000256" key="6">
    <source>
        <dbReference type="ARBA" id="ARBA00022729"/>
    </source>
</evidence>
<dbReference type="AlphaFoldDB" id="A0A4W4DUT5"/>
<dbReference type="CDD" id="cd00112">
    <property type="entry name" value="LDLa"/>
    <property type="match status" value="11"/>
</dbReference>
<dbReference type="InterPro" id="IPR049883">
    <property type="entry name" value="NOTCH1_EGF-like"/>
</dbReference>
<feature type="disulfide bond" evidence="14">
    <location>
        <begin position="261"/>
        <end position="276"/>
    </location>
</feature>
<dbReference type="GeneTree" id="ENSGT00940000162544"/>
<feature type="transmembrane region" description="Helical" evidence="17">
    <location>
        <begin position="1235"/>
        <end position="1256"/>
    </location>
</feature>
<sequence>KYAGGVEEVQEKPQEGPAAEGLPRRCLLGSMLCRDGSDCILYSHVCDGEEDCSDGSDEDQCVSACGDDEFQCAHGRKCIEQRQVCDGEAQCQDRSDEVNCFNPDGGCAHRCDRNKCLPESFVCDGQTDCEDGSDEAQCDAEDGVEEVQEKPQEGPAAEGLPRRCPLGSMLCRDGSDCILYSHVCDGEEDCSDGSDEDQCVSACGDDEFQCAHGRKCIEQRQVCDGVAQCQDRSDEVNCFNPDGGCAHRCDRNKCLPESFVCDGQTDCEDGSDEAQCGGGVCSVQEFQCSSGQCVLSSAVCDGHWDCRDGSDEVDCANRTECSQAQLRCPNSHQCLLQGWICDGEDDCSDAADEQNCEESLQCGAFQWQCASQTQCVPQSWRCDGTKDCRDEGDEAGCEPVSCAPHLFQCGSSECLNPSLLCNGLPDCQDGSDEGRMCSDTCSDQSQCAQDCYSTPTGKLCWCRVGYRPVDGGVQCVDMDECAETPAVCDHACVNTDGSFQCSCNHGYILEPDGSSCKFIGESYLLASVQAELLLLGLHSSNRTVLLSAQQRPVLSLDVDWREQRVYWVGVGGDAVEWVTLDRKLAGTLVRGVRAECVAVDWVGRCLYWTDGEARQINAVGLEGQGADPVVIIDEDMEQPCALALLPETGLMFWSETGAEARLQRAGMDGSARRVLLRGPLRWPASLAVDASHGRLYWSDAGLACIGSVTLEGDDMKVSPSPFSVAVFESALYWSDTRRGTVQMAQKSSGKQRRVLLKQPGQVVRALSQSSVENPCVLTRCSHQCVLAPGLRGVCKCPSLLELDQDGLACSKPDDSAFLLLLTPTVYMHRRHTAAGVRGWPEERALSLPGVKRPAALAVWDSAAYVWDAGQMAVRVFSLSRASGTAHRSTFVLRGDTLVALAVDWITGALVWSGAERPGLLVTSVRGKHTALLLRHAVGAVGAIALHPPSARLCFTNSPVPGTNTTAAPTPGVILECAHMDGQNRTAVWTKAVRPISLSLSNNGDVLYWADAGLGVIASVGINGYKYKAIKLEESVVAFALADRVLVWVTRQGHDDHQRARLWFEVETEVVDMKAFSKTSQKGTNACSNRNGGCRHLCLAFPGGRTCRCAHGYVPVNETDCVLDSRCPSGTRACLRGDACVPQEYFCNGRPDCPDSSDEICELKTSHIPKSPSPMGPDSLDAVLVKSTDSEACGARLCNGNGMCVRQDEMTVCECVAGYSGDRCQEHVGEAMQGPVVYAAAGLCVAVVAIGVAVGIIRRKKAASQRQAEPILREPSMRDLEKREEPTTVNYTKETVPPDVSV</sequence>
<dbReference type="PANTHER" id="PTHR22722">
    <property type="entry name" value="LOW-DENSITY LIPOPROTEIN RECEPTOR-RELATED PROTEIN 2-RELATED"/>
    <property type="match status" value="1"/>
</dbReference>
<reference evidence="20" key="2">
    <citation type="journal article" date="2017" name="Sci. Adv.">
        <title>A tail of two voltages: Proteomic comparison of the three electric organs of the electric eel.</title>
        <authorList>
            <person name="Traeger L.L."/>
            <person name="Sabat G."/>
            <person name="Barrett-Wilt G.A."/>
            <person name="Wells G.B."/>
            <person name="Sussman M.R."/>
        </authorList>
    </citation>
    <scope>NUCLEOTIDE SEQUENCE [LARGE SCALE GENOMIC DNA]</scope>
</reference>
<feature type="domain" description="EGF-like" evidence="18">
    <location>
        <begin position="1188"/>
        <end position="1224"/>
    </location>
</feature>
<keyword evidence="10 13" id="KW-1015">Disulfide bond</keyword>
<evidence type="ECO:0000256" key="9">
    <source>
        <dbReference type="ARBA" id="ARBA00023136"/>
    </source>
</evidence>
<dbReference type="PROSITE" id="PS50068">
    <property type="entry name" value="LDLRA_2"/>
    <property type="match status" value="11"/>
</dbReference>